<evidence type="ECO:0000313" key="2">
    <source>
        <dbReference type="Proteomes" id="UP000031671"/>
    </source>
</evidence>
<dbReference type="InterPro" id="IPR010412">
    <property type="entry name" value="DUF1007"/>
</dbReference>
<accession>A0A0B8NNX1</accession>
<evidence type="ECO:0000313" key="1">
    <source>
        <dbReference type="EMBL" id="GAM54027.1"/>
    </source>
</evidence>
<keyword evidence="2" id="KW-1185">Reference proteome</keyword>
<sequence length="178" mass="20663">MNVKDGKIVSISMDWSFDPMTTAYTFAGQRITPQNRKEVFHKLQGDILENLLYKHYFTYFYTKDEPIRYKQVDIGEISMIGPRMRLQFELELAEPVSLDTPDLSLFIFDPTYYIDMSWDKRAEVSFSDNYQGNCHIKVIEPKPTSEQIAYAMSLAVDSDPDDELGKLFTQKAVIDCDK</sequence>
<reference evidence="1 2" key="2">
    <citation type="submission" date="2015-01" db="EMBL/GenBank/DDBJ databases">
        <authorList>
            <consortium name="NBRP consortium"/>
            <person name="Sawabe T."/>
            <person name="Meirelles P."/>
            <person name="Feng G."/>
            <person name="Sayaka M."/>
            <person name="Hattori M."/>
            <person name="Ohkuma M."/>
        </authorList>
    </citation>
    <scope>NUCLEOTIDE SEQUENCE [LARGE SCALE GENOMIC DNA]</scope>
    <source>
        <strain evidence="2">JCM 19231</strain>
    </source>
</reference>
<proteinExistence type="predicted"/>
<dbReference type="AlphaFoldDB" id="A0A0B8NNX1"/>
<comment type="caution">
    <text evidence="1">The sequence shown here is derived from an EMBL/GenBank/DDBJ whole genome shotgun (WGS) entry which is preliminary data.</text>
</comment>
<protein>
    <submittedName>
        <fullName evidence="1">Putative exported protein</fullName>
    </submittedName>
</protein>
<name>A0A0B8NNX1_9VIBR</name>
<dbReference type="Proteomes" id="UP000031671">
    <property type="component" value="Unassembled WGS sequence"/>
</dbReference>
<reference evidence="1 2" key="1">
    <citation type="submission" date="2015-01" db="EMBL/GenBank/DDBJ databases">
        <title>Vibrio sp. C1 JCM 19231 whole genome shotgun sequence.</title>
        <authorList>
            <person name="Sawabe T."/>
            <person name="Meirelles P."/>
            <person name="Feng G."/>
            <person name="Sayaka M."/>
            <person name="Hattori M."/>
            <person name="Ohkuma M."/>
        </authorList>
    </citation>
    <scope>NUCLEOTIDE SEQUENCE [LARGE SCALE GENOMIC DNA]</scope>
    <source>
        <strain evidence="2">JCM 19231</strain>
    </source>
</reference>
<gene>
    <name evidence="1" type="ORF">JCM19231_3547</name>
</gene>
<dbReference type="EMBL" id="BBRZ01000001">
    <property type="protein sequence ID" value="GAM54027.1"/>
    <property type="molecule type" value="Genomic_DNA"/>
</dbReference>
<dbReference type="Pfam" id="PF06226">
    <property type="entry name" value="DUF1007"/>
    <property type="match status" value="1"/>
</dbReference>
<organism evidence="1 2">
    <name type="scientific">Vibrio ishigakensis</name>
    <dbReference type="NCBI Taxonomy" id="1481914"/>
    <lineage>
        <taxon>Bacteria</taxon>
        <taxon>Pseudomonadati</taxon>
        <taxon>Pseudomonadota</taxon>
        <taxon>Gammaproteobacteria</taxon>
        <taxon>Vibrionales</taxon>
        <taxon>Vibrionaceae</taxon>
        <taxon>Vibrio</taxon>
    </lineage>
</organism>